<dbReference type="SMART" id="SM00710">
    <property type="entry name" value="PbH1"/>
    <property type="match status" value="7"/>
</dbReference>
<dbReference type="RefSeq" id="WP_092484971.1">
    <property type="nucleotide sequence ID" value="NZ_FOYM01000022.1"/>
</dbReference>
<proteinExistence type="predicted"/>
<keyword evidence="3" id="KW-1185">Reference proteome</keyword>
<protein>
    <submittedName>
        <fullName evidence="2">Right handed beta helix region</fullName>
    </submittedName>
</protein>
<dbReference type="Gene3D" id="2.160.20.10">
    <property type="entry name" value="Single-stranded right-handed beta-helix, Pectin lyase-like"/>
    <property type="match status" value="1"/>
</dbReference>
<feature type="region of interest" description="Disordered" evidence="1">
    <location>
        <begin position="1524"/>
        <end position="1555"/>
    </location>
</feature>
<dbReference type="STRING" id="39060.SAMN05660706_1224"/>
<dbReference type="SUPFAM" id="SSF51126">
    <property type="entry name" value="Pectin lyase-like"/>
    <property type="match status" value="1"/>
</dbReference>
<dbReference type="InterPro" id="IPR013783">
    <property type="entry name" value="Ig-like_fold"/>
</dbReference>
<reference evidence="3" key="1">
    <citation type="submission" date="2016-10" db="EMBL/GenBank/DDBJ databases">
        <authorList>
            <person name="Varghese N."/>
            <person name="Submissions S."/>
        </authorList>
    </citation>
    <scope>NUCLEOTIDE SEQUENCE [LARGE SCALE GENOMIC DNA]</scope>
    <source>
        <strain evidence="3">DSM 3669</strain>
    </source>
</reference>
<dbReference type="EMBL" id="FOYM01000022">
    <property type="protein sequence ID" value="SFR10863.1"/>
    <property type="molecule type" value="Genomic_DNA"/>
</dbReference>
<accession>A0A1I6DZK0</accession>
<name>A0A1I6DZK0_9FIRM</name>
<dbReference type="Gene3D" id="2.60.40.10">
    <property type="entry name" value="Immunoglobulins"/>
    <property type="match status" value="3"/>
</dbReference>
<gene>
    <name evidence="2" type="ORF">SAMN05660706_1224</name>
</gene>
<dbReference type="OrthoDB" id="1726259at2"/>
<dbReference type="InterPro" id="IPR006626">
    <property type="entry name" value="PbH1"/>
</dbReference>
<evidence type="ECO:0000256" key="1">
    <source>
        <dbReference type="SAM" id="MobiDB-lite"/>
    </source>
</evidence>
<dbReference type="InterPro" id="IPR012334">
    <property type="entry name" value="Pectin_lyas_fold"/>
</dbReference>
<dbReference type="SUPFAM" id="SSF117074">
    <property type="entry name" value="Hypothetical protein PA1324"/>
    <property type="match status" value="1"/>
</dbReference>
<dbReference type="Proteomes" id="UP000199584">
    <property type="component" value="Unassembled WGS sequence"/>
</dbReference>
<dbReference type="InterPro" id="IPR011050">
    <property type="entry name" value="Pectin_lyase_fold/virulence"/>
</dbReference>
<organism evidence="2 3">
    <name type="scientific">Desulfoscipio geothermicus DSM 3669</name>
    <dbReference type="NCBI Taxonomy" id="1121426"/>
    <lineage>
        <taxon>Bacteria</taxon>
        <taxon>Bacillati</taxon>
        <taxon>Bacillota</taxon>
        <taxon>Clostridia</taxon>
        <taxon>Eubacteriales</taxon>
        <taxon>Desulfallaceae</taxon>
        <taxon>Desulfoscipio</taxon>
    </lineage>
</organism>
<evidence type="ECO:0000313" key="2">
    <source>
        <dbReference type="EMBL" id="SFR10863.1"/>
    </source>
</evidence>
<feature type="region of interest" description="Disordered" evidence="1">
    <location>
        <begin position="1"/>
        <end position="20"/>
    </location>
</feature>
<sequence>MASDVFSSIDSGKRPATSSTATEIRALTVKVFGRRSNGSPVPLDDFKFIINRNNIGDPQLGVPADQIDESKIPSINPPASHSPVVTVGDSANPVVYVPDGSYLVSARAPGYKLGGNWVTVDGSDAEVVVELLPHPLPLSKIRAFVFHDNQPVNGEPDLPSETGLEGFRIIIEDAVGELTVDYFGNPLGTQYQKDGHGNIIFDADGKPVPIPNTGGVILSDAEGYAVVENIPPGKYGVQAIPPDGTDWVQTTTIEGTHVIDAWVEEGNDGYVDEFFYRFPLVWFGFVRPMEFPAPQPGETRGFIRGQVRTVLEFEAPNVPILMGEPVKRPWIALTDIGGNDQQVYLGRGEENGSFYIKNVLPGLYQMAVWDEFLDYIISFRTVQVPGPNGSWDVVVEDDPVNYPGQIAIPRWYGWIKGKVFMDNNENGIPDPGEKGIPFTGVLTRFKDASIQYATITDSEGNYNFNEVFELERFTVAEVSFTRLARTGVAANPEGRYPVPEVFDGALTAAVLTWAGSTNYIDFGKRTYKPGENGGITGIVYYATMRNEFDPRYAAAEDYEPGIPGVTVNLYQKNDDGTLILINTVETDAWTHPTGCVPPYGPEDPRCIEKPSLGNQVRPGVFDGGYAFEEKWILDENYRPVTDPDTGEYLTEPLPAGTYYVEAVPQADYNNPLPDGGPRPLYRVVAEESVNTDQGDRYVMNTDFPFEENGEPVCPETKPVPESRAWIPAPPCAGKLHKVQDPRSPYDGEYRPLCNMKEVILGNGENAAADFFLYTDVPIPGRILGLLSDDVNIETDPNLIFYGDKRGIPHTPVGIRDYNGRLITTVYSDKNGIFEVLLPSTYTANVPTPSGLVPHMYRVVGNDPGDPGQPNLNYNPNYQTLNLVFDVWPGKTTYADVALFPITAFVAHSGSQFARPPQCNVERGIPQIFRVDRVVVTGQERIITLTGLDFGTAQGGGRVTINGDDSHVEVLAWNNTSITVKILPSIVSDQGGTGQLLVTGDNGEVSPTGITIHVLGSVYNPRVLHVKQDGTGDYATIQEAVNAAAGETLIVVHPGTYYENPILYSRQTGGPIKRLKLQGMGPGGINPDGPDGNPVAVEGSTIDGRFFLTDPAPWRNLLSTIDYDYIDTPDIYEGQAMTVLAKDGDLDMQFSSLIDGFSIINARGNGAGGIYVNAYCRYLEISNNIMQSNSGGFGGAVTIGKPYAGSNHNENIRIHHNRILNNGGLNLAGGIGVFNGADNYEIDHNKICGNYSAEYGGGISHYGLSHNGSIHHNCILFNASFDEGAGILVGGELPKPPGELSPGSGSVSIYNNLIQGNLANDDGGGIRLLQPTTYEIKIYNNMIVNNVSTDLGGGIALDDASNVIIYNNTIAKNISTATAEDSDRSPHGAGLVSEVHSTAFRAVLPPGSPDFSDPVLFNNIFWDNRAYYFDLQTLQLAEGGVMDLEVFGTSGTFSPHYCSLTEEYPGGGNNLVANPAFVQQYDTTVRAATFAAQPDFKSVIIVTAVPELEGDYHLTGGSPVIGRGTGSFEGYSTPTDDFDGDSRGPGIDIGADQYRE</sequence>
<evidence type="ECO:0000313" key="3">
    <source>
        <dbReference type="Proteomes" id="UP000199584"/>
    </source>
</evidence>